<sequence length="321" mass="36014">MSRPCDGIQRSPLAARWCLRVYAVFQLCMLYLPLFRHHCAFVHLCRSRRPVRLGRVVQYAQLGAASPLPTASGKPVVLDRLCRGWSIHQVLGGYRFNGDDILLAREAWRAAPSADHLLDLGAGTGSVGLFWLAQRPQARLTAVEAQEESTELLNRTVGLLELQPRVRVLQGDLRDEGLMQPFKAKFDVVTANPPYIIPGDRKLPAHSQRRYCYYELRGGPYEFAQAAVKALTDEGKFCMVHVASRSADVDRALADVGLKTLRRLTAFSRGEPKWQVLVCSRSPSELAVDEQELVVRDESGRWTKDWDAICLEMGAFQKPTL</sequence>
<evidence type="ECO:0000259" key="1">
    <source>
        <dbReference type="Pfam" id="PF05175"/>
    </source>
</evidence>
<dbReference type="CDD" id="cd02440">
    <property type="entry name" value="AdoMet_MTases"/>
    <property type="match status" value="1"/>
</dbReference>
<organism evidence="2 3">
    <name type="scientific">Symbiodinium pilosum</name>
    <name type="common">Dinoflagellate</name>
    <dbReference type="NCBI Taxonomy" id="2952"/>
    <lineage>
        <taxon>Eukaryota</taxon>
        <taxon>Sar</taxon>
        <taxon>Alveolata</taxon>
        <taxon>Dinophyceae</taxon>
        <taxon>Suessiales</taxon>
        <taxon>Symbiodiniaceae</taxon>
        <taxon>Symbiodinium</taxon>
    </lineage>
</organism>
<dbReference type="PANTHER" id="PTHR47739:SF1">
    <property type="entry name" value="TRNA1(VAL) (ADENINE(37)-N6)-METHYLTRANSFERASE"/>
    <property type="match status" value="1"/>
</dbReference>
<dbReference type="EMBL" id="CAJNIZ010034892">
    <property type="protein sequence ID" value="CAE7556088.1"/>
    <property type="molecule type" value="Genomic_DNA"/>
</dbReference>
<dbReference type="Gene3D" id="3.40.50.150">
    <property type="entry name" value="Vaccinia Virus protein VP39"/>
    <property type="match status" value="1"/>
</dbReference>
<evidence type="ECO:0000313" key="2">
    <source>
        <dbReference type="EMBL" id="CAE7556088.1"/>
    </source>
</evidence>
<dbReference type="SUPFAM" id="SSF53335">
    <property type="entry name" value="S-adenosyl-L-methionine-dependent methyltransferases"/>
    <property type="match status" value="1"/>
</dbReference>
<name>A0A812TXS4_SYMPI</name>
<dbReference type="InterPro" id="IPR050210">
    <property type="entry name" value="tRNA_Adenine-N(6)_MTase"/>
</dbReference>
<protein>
    <recommendedName>
        <fullName evidence="1">Methyltransferase small domain-containing protein</fullName>
    </recommendedName>
</protein>
<dbReference type="OrthoDB" id="269872at2759"/>
<keyword evidence="3" id="KW-1185">Reference proteome</keyword>
<feature type="domain" description="Methyltransferase small" evidence="1">
    <location>
        <begin position="113"/>
        <end position="196"/>
    </location>
</feature>
<comment type="caution">
    <text evidence="2">The sequence shown here is derived from an EMBL/GenBank/DDBJ whole genome shotgun (WGS) entry which is preliminary data.</text>
</comment>
<feature type="non-terminal residue" evidence="2">
    <location>
        <position position="1"/>
    </location>
</feature>
<dbReference type="Proteomes" id="UP000649617">
    <property type="component" value="Unassembled WGS sequence"/>
</dbReference>
<dbReference type="AlphaFoldDB" id="A0A812TXS4"/>
<dbReference type="InterPro" id="IPR007848">
    <property type="entry name" value="Small_mtfrase_dom"/>
</dbReference>
<gene>
    <name evidence="2" type="ORF">SPIL2461_LOCUS14802</name>
</gene>
<dbReference type="PANTHER" id="PTHR47739">
    <property type="entry name" value="TRNA1(VAL) (ADENINE(37)-N6)-METHYLTRANSFERASE"/>
    <property type="match status" value="1"/>
</dbReference>
<proteinExistence type="predicted"/>
<dbReference type="Pfam" id="PF05175">
    <property type="entry name" value="MTS"/>
    <property type="match status" value="1"/>
</dbReference>
<reference evidence="2" key="1">
    <citation type="submission" date="2021-02" db="EMBL/GenBank/DDBJ databases">
        <authorList>
            <person name="Dougan E. K."/>
            <person name="Rhodes N."/>
            <person name="Thang M."/>
            <person name="Chan C."/>
        </authorList>
    </citation>
    <scope>NUCLEOTIDE SEQUENCE</scope>
</reference>
<dbReference type="InterPro" id="IPR029063">
    <property type="entry name" value="SAM-dependent_MTases_sf"/>
</dbReference>
<evidence type="ECO:0000313" key="3">
    <source>
        <dbReference type="Proteomes" id="UP000649617"/>
    </source>
</evidence>
<dbReference type="GO" id="GO:0008168">
    <property type="term" value="F:methyltransferase activity"/>
    <property type="evidence" value="ECO:0007669"/>
    <property type="project" value="InterPro"/>
</dbReference>
<accession>A0A812TXS4</accession>